<evidence type="ECO:0000313" key="4">
    <source>
        <dbReference type="Proteomes" id="UP001138997"/>
    </source>
</evidence>
<feature type="compositionally biased region" description="Basic and acidic residues" evidence="1">
    <location>
        <begin position="20"/>
        <end position="32"/>
    </location>
</feature>
<dbReference type="Proteomes" id="UP001138997">
    <property type="component" value="Unassembled WGS sequence"/>
</dbReference>
<feature type="compositionally biased region" description="Low complexity" evidence="1">
    <location>
        <begin position="48"/>
        <end position="66"/>
    </location>
</feature>
<dbReference type="InterPro" id="IPR058148">
    <property type="entry name" value="M949_RS01915-like_dom"/>
</dbReference>
<feature type="region of interest" description="Disordered" evidence="1">
    <location>
        <begin position="1"/>
        <end position="296"/>
    </location>
</feature>
<feature type="compositionally biased region" description="Low complexity" evidence="1">
    <location>
        <begin position="164"/>
        <end position="176"/>
    </location>
</feature>
<protein>
    <submittedName>
        <fullName evidence="3">Uncharacterized protein</fullName>
    </submittedName>
</protein>
<dbReference type="RefSeq" id="WP_231438804.1">
    <property type="nucleotide sequence ID" value="NZ_JAJOMB010000001.1"/>
</dbReference>
<evidence type="ECO:0000313" key="3">
    <source>
        <dbReference type="EMBL" id="MCD5309889.1"/>
    </source>
</evidence>
<feature type="compositionally biased region" description="Low complexity" evidence="1">
    <location>
        <begin position="116"/>
        <end position="154"/>
    </location>
</feature>
<accession>A0A9X1N9Z8</accession>
<dbReference type="NCBIfam" id="NF046077">
    <property type="entry name" value="LPS_M949_RS01915"/>
    <property type="match status" value="1"/>
</dbReference>
<comment type="caution">
    <text evidence="3">The sequence shown here is derived from an EMBL/GenBank/DDBJ whole genome shotgun (WGS) entry which is preliminary data.</text>
</comment>
<dbReference type="AlphaFoldDB" id="A0A9X1N9Z8"/>
<feature type="compositionally biased region" description="Acidic residues" evidence="1">
    <location>
        <begin position="33"/>
        <end position="42"/>
    </location>
</feature>
<organism evidence="3 4">
    <name type="scientific">Kineosporia babensis</name>
    <dbReference type="NCBI Taxonomy" id="499548"/>
    <lineage>
        <taxon>Bacteria</taxon>
        <taxon>Bacillati</taxon>
        <taxon>Actinomycetota</taxon>
        <taxon>Actinomycetes</taxon>
        <taxon>Kineosporiales</taxon>
        <taxon>Kineosporiaceae</taxon>
        <taxon>Kineosporia</taxon>
    </lineage>
</organism>
<keyword evidence="2" id="KW-1133">Transmembrane helix</keyword>
<gene>
    <name evidence="3" type="ORF">LR394_03210</name>
</gene>
<feature type="transmembrane region" description="Helical" evidence="2">
    <location>
        <begin position="309"/>
        <end position="329"/>
    </location>
</feature>
<keyword evidence="2" id="KW-0812">Transmembrane</keyword>
<keyword evidence="2" id="KW-0472">Membrane</keyword>
<dbReference type="EMBL" id="JAJOMB010000001">
    <property type="protein sequence ID" value="MCD5309889.1"/>
    <property type="molecule type" value="Genomic_DNA"/>
</dbReference>
<reference evidence="3" key="1">
    <citation type="submission" date="2021-11" db="EMBL/GenBank/DDBJ databases">
        <title>Streptomyces corallinus and Kineosporia corallina sp. nov., two new coral-derived marine actinobacteria.</title>
        <authorList>
            <person name="Buangrab K."/>
            <person name="Sutthacheep M."/>
            <person name="Yeemin T."/>
            <person name="Harunari E."/>
            <person name="Igarashi Y."/>
            <person name="Sripreechasak P."/>
            <person name="Kanchanasin P."/>
            <person name="Tanasupawat S."/>
            <person name="Phongsopitanun W."/>
        </authorList>
    </citation>
    <scope>NUCLEOTIDE SEQUENCE</scope>
    <source>
        <strain evidence="3">JCM 31032</strain>
    </source>
</reference>
<name>A0A9X1N9Z8_9ACTN</name>
<evidence type="ECO:0000256" key="2">
    <source>
        <dbReference type="SAM" id="Phobius"/>
    </source>
</evidence>
<evidence type="ECO:0000256" key="1">
    <source>
        <dbReference type="SAM" id="MobiDB-lite"/>
    </source>
</evidence>
<sequence length="539" mass="55941">MDDEQGPWWTRPPEPGPRVSLRDEDRDTKTTLEDDESSDPYDTEIYRPAASEPAGSAAEGAPGFAPWFAQPESPDQGAPAGPGGPTGSVPASPQTQPNRTTRSGRRAARSAPDEPSPYASPGSDASSSDTPASGAPASGAPDSGVPAQGGWPDATPVPQPPQAAPVAQDPAVQNAATMPLPLIDEPGGQPSPDATQPAPQAPPKPKKPPVIRRVAAPDPPATPARQAKPKAVPTDRNAYAPPQNGDIWATFSGPIPLPDEVLAQRGQAPQKKTAAPPPPPRPEPEAGGDGDGQNPLKRFLTVQVPEARFVLIAVAGGLVVLLIMLVAMLSGGGPGSSGDESEPEESPTGLSGMRANGLSEVKAVAASKLLQRADANPGGQVVEAYEWQDKNGKNLVAAIAVAADRRKTTLKVVHVVGLEDNGDPRVLRVMTDPDLPACDKRGGTAEFAPGGMQIQDLDSNGYAEVIVGWSSRCGRKATLESTAKLALLSNGDKYIVRGEGVLQSDSGSTTPEPGIDKWPAGFYDTVSKRYAEQFFPVSQ</sequence>
<feature type="region of interest" description="Disordered" evidence="1">
    <location>
        <begin position="332"/>
        <end position="354"/>
    </location>
</feature>
<keyword evidence="4" id="KW-1185">Reference proteome</keyword>
<proteinExistence type="predicted"/>